<dbReference type="AlphaFoldDB" id="A0A0F3IG15"/>
<sequence length="100" mass="11090">MKIIDEIKGVTESAKESAEVSLNAARDAYVLLESKRKGNEKELLQEAVDLYCAKHGCSVAKGFEEVGKRASYLEELTTGETTFYKAKEQLENKSEQTVLA</sequence>
<dbReference type="EMBL" id="LAJX01000181">
    <property type="protein sequence ID" value="KJV05740.1"/>
    <property type="molecule type" value="Genomic_DNA"/>
</dbReference>
<comment type="caution">
    <text evidence="1">The sequence shown here is derived from an EMBL/GenBank/DDBJ whole genome shotgun (WGS) entry which is preliminary data.</text>
</comment>
<reference evidence="1 2" key="2">
    <citation type="journal article" date="2016" name="Microb. Ecol.">
        <title>Genome Characteristics of a Novel Type I Methanotroph (Sn10-6) Isolated from a Flooded Indian Rice Field.</title>
        <authorList>
            <person name="Rahalkar M.C."/>
            <person name="Pandit P.S."/>
            <person name="Dhakephalkar P.K."/>
            <person name="Pore S."/>
            <person name="Arora P."/>
            <person name="Kapse N."/>
        </authorList>
    </citation>
    <scope>NUCLEOTIDE SEQUENCE [LARGE SCALE GENOMIC DNA]</scope>
    <source>
        <strain evidence="1 2">Sn10-6</strain>
    </source>
</reference>
<name>A0A0F3IG15_9GAMM</name>
<proteinExistence type="predicted"/>
<reference evidence="2" key="1">
    <citation type="submission" date="2015-03" db="EMBL/GenBank/DDBJ databases">
        <title>Draft genome sequence of a novel methanotroph (Sn10-6) isolated from flooded ricefield rhizosphere in India.</title>
        <authorList>
            <person name="Pandit P.S."/>
            <person name="Pore S.D."/>
            <person name="Arora P."/>
            <person name="Kapse N.G."/>
            <person name="Dhakephalkar P.K."/>
            <person name="Rahalkar M.C."/>
        </authorList>
    </citation>
    <scope>NUCLEOTIDE SEQUENCE [LARGE SCALE GENOMIC DNA]</scope>
    <source>
        <strain evidence="2">Sn10-6</strain>
    </source>
</reference>
<organism evidence="1 2">
    <name type="scientific">Methylocucumis oryzae</name>
    <dbReference type="NCBI Taxonomy" id="1632867"/>
    <lineage>
        <taxon>Bacteria</taxon>
        <taxon>Pseudomonadati</taxon>
        <taxon>Pseudomonadota</taxon>
        <taxon>Gammaproteobacteria</taxon>
        <taxon>Methylococcales</taxon>
        <taxon>Methylococcaceae</taxon>
        <taxon>Methylocucumis</taxon>
    </lineage>
</organism>
<evidence type="ECO:0000313" key="2">
    <source>
        <dbReference type="Proteomes" id="UP000033684"/>
    </source>
</evidence>
<keyword evidence="2" id="KW-1185">Reference proteome</keyword>
<gene>
    <name evidence="1" type="ORF">VZ94_15920</name>
</gene>
<evidence type="ECO:0000313" key="1">
    <source>
        <dbReference type="EMBL" id="KJV05740.1"/>
    </source>
</evidence>
<dbReference type="Proteomes" id="UP000033684">
    <property type="component" value="Unassembled WGS sequence"/>
</dbReference>
<protein>
    <submittedName>
        <fullName evidence="1">Uncharacterized protein</fullName>
    </submittedName>
</protein>
<dbReference type="RefSeq" id="WP_045779979.1">
    <property type="nucleotide sequence ID" value="NZ_LAJX01000181.1"/>
</dbReference>
<accession>A0A0F3IG15</accession>